<dbReference type="Pfam" id="PF03167">
    <property type="entry name" value="UDG"/>
    <property type="match status" value="1"/>
</dbReference>
<dbReference type="EMBL" id="CAKKNS010000003">
    <property type="protein sequence ID" value="CAH0416684.1"/>
    <property type="molecule type" value="Genomic_DNA"/>
</dbReference>
<dbReference type="SMART" id="SM00987">
    <property type="entry name" value="UreE_C"/>
    <property type="match status" value="1"/>
</dbReference>
<dbReference type="RefSeq" id="WP_230096743.1">
    <property type="nucleotide sequence ID" value="NZ_CAKKNS010000003.1"/>
</dbReference>
<evidence type="ECO:0000313" key="2">
    <source>
        <dbReference type="EMBL" id="CAH0416684.1"/>
    </source>
</evidence>
<evidence type="ECO:0000313" key="3">
    <source>
        <dbReference type="Proteomes" id="UP000789707"/>
    </source>
</evidence>
<dbReference type="SMART" id="SM00986">
    <property type="entry name" value="UDG"/>
    <property type="match status" value="1"/>
</dbReference>
<dbReference type="PANTHER" id="PTHR42160">
    <property type="entry name" value="URACIL-DNA GLYCOSYLASE SUPERFAMILY PROTEIN"/>
    <property type="match status" value="1"/>
</dbReference>
<accession>A0ABM8Z5T0</accession>
<keyword evidence="3" id="KW-1185">Reference proteome</keyword>
<sequence>MVATFGDIFTAIKNDSENYVYTKVGIDPLYFVSPQAKIIIIGQAPGQKAQDSQLVWHDKSGTRLRQWLGLTDEEFYHSGKIAVLPMDFYFPGKGRSGDLPPRKGFAAKWHPQLMALMPSVELIILVGSYAQRYYLQLKASQTLTQVVYDYAKYQPKYFPIVHPSPLNQRWLKKNPWFEETVIPNLQQVVHQILYN</sequence>
<protein>
    <recommendedName>
        <fullName evidence="1">Uracil-DNA glycosylase-like domain-containing protein</fullName>
    </recommendedName>
</protein>
<dbReference type="InterPro" id="IPR036895">
    <property type="entry name" value="Uracil-DNA_glycosylase-like_sf"/>
</dbReference>
<dbReference type="InterPro" id="IPR005122">
    <property type="entry name" value="Uracil-DNA_glycosylase-like"/>
</dbReference>
<gene>
    <name evidence="2" type="ORF">WFA24289_00995</name>
</gene>
<dbReference type="SUPFAM" id="SSF52141">
    <property type="entry name" value="Uracil-DNA glycosylase-like"/>
    <property type="match status" value="1"/>
</dbReference>
<feature type="domain" description="Uracil-DNA glycosylase-like" evidence="1">
    <location>
        <begin position="29"/>
        <end position="186"/>
    </location>
</feature>
<reference evidence="2 3" key="1">
    <citation type="submission" date="2021-11" db="EMBL/GenBank/DDBJ databases">
        <authorList>
            <person name="Depoorter E."/>
        </authorList>
    </citation>
    <scope>NUCLEOTIDE SEQUENCE [LARGE SCALE GENOMIC DNA]</scope>
    <source>
        <strain evidence="2 3">LMG 24289</strain>
    </source>
</reference>
<dbReference type="InterPro" id="IPR047124">
    <property type="entry name" value="HI_0220.2"/>
</dbReference>
<name>A0ABM8Z5T0_9LACO</name>
<evidence type="ECO:0000259" key="1">
    <source>
        <dbReference type="SMART" id="SM00986"/>
    </source>
</evidence>
<dbReference type="PANTHER" id="PTHR42160:SF1">
    <property type="entry name" value="URACIL-DNA GLYCOSYLASE SUPERFAMILY PROTEIN"/>
    <property type="match status" value="1"/>
</dbReference>
<organism evidence="2 3">
    <name type="scientific">Periweissella fabaria</name>
    <dbReference type="NCBI Taxonomy" id="546157"/>
    <lineage>
        <taxon>Bacteria</taxon>
        <taxon>Bacillati</taxon>
        <taxon>Bacillota</taxon>
        <taxon>Bacilli</taxon>
        <taxon>Lactobacillales</taxon>
        <taxon>Lactobacillaceae</taxon>
        <taxon>Periweissella</taxon>
    </lineage>
</organism>
<comment type="caution">
    <text evidence="2">The sequence shown here is derived from an EMBL/GenBank/DDBJ whole genome shotgun (WGS) entry which is preliminary data.</text>
</comment>
<dbReference type="Gene3D" id="3.40.470.10">
    <property type="entry name" value="Uracil-DNA glycosylase-like domain"/>
    <property type="match status" value="1"/>
</dbReference>
<dbReference type="Proteomes" id="UP000789707">
    <property type="component" value="Unassembled WGS sequence"/>
</dbReference>
<dbReference type="CDD" id="cd10033">
    <property type="entry name" value="UDG_like"/>
    <property type="match status" value="1"/>
</dbReference>
<proteinExistence type="predicted"/>